<dbReference type="AlphaFoldDB" id="A0A3M2L9B4"/>
<evidence type="ECO:0008006" key="7">
    <source>
        <dbReference type="Google" id="ProtNLM"/>
    </source>
</evidence>
<keyword evidence="1" id="KW-0378">Hydrolase</keyword>
<dbReference type="Pfam" id="PF03403">
    <property type="entry name" value="PAF-AH_p_II"/>
    <property type="match status" value="1"/>
</dbReference>
<comment type="caution">
    <text evidence="5">The sequence shown here is derived from an EMBL/GenBank/DDBJ whole genome shotgun (WGS) entry which is preliminary data.</text>
</comment>
<name>A0A3M2L9B4_9NOCA</name>
<feature type="region of interest" description="Disordered" evidence="4">
    <location>
        <begin position="1"/>
        <end position="30"/>
    </location>
</feature>
<evidence type="ECO:0000313" key="5">
    <source>
        <dbReference type="EMBL" id="RMI33636.1"/>
    </source>
</evidence>
<dbReference type="GO" id="GO:0003847">
    <property type="term" value="F:1-alkyl-2-acetylglycerophosphocholine esterase activity"/>
    <property type="evidence" value="ECO:0007669"/>
    <property type="project" value="TreeGrafter"/>
</dbReference>
<gene>
    <name evidence="5" type="ORF">EBN03_11105</name>
</gene>
<reference evidence="5 6" key="1">
    <citation type="submission" date="2018-10" db="EMBL/GenBank/DDBJ databases">
        <title>Isolation from cow dung.</title>
        <authorList>
            <person name="Ling L."/>
        </authorList>
    </citation>
    <scope>NUCLEOTIDE SEQUENCE [LARGE SCALE GENOMIC DNA]</scope>
    <source>
        <strain evidence="5 6">NEAU-LL90</strain>
    </source>
</reference>
<dbReference type="PANTHER" id="PTHR10272">
    <property type="entry name" value="PLATELET-ACTIVATING FACTOR ACETYLHYDROLASE"/>
    <property type="match status" value="1"/>
</dbReference>
<evidence type="ECO:0000256" key="3">
    <source>
        <dbReference type="ARBA" id="ARBA00023098"/>
    </source>
</evidence>
<evidence type="ECO:0000256" key="2">
    <source>
        <dbReference type="ARBA" id="ARBA00022963"/>
    </source>
</evidence>
<dbReference type="InterPro" id="IPR029058">
    <property type="entry name" value="AB_hydrolase_fold"/>
</dbReference>
<protein>
    <recommendedName>
        <fullName evidence="7">Lipase</fullName>
    </recommendedName>
</protein>
<dbReference type="EMBL" id="RFFH01000003">
    <property type="protein sequence ID" value="RMI33636.1"/>
    <property type="molecule type" value="Genomic_DNA"/>
</dbReference>
<dbReference type="SUPFAM" id="SSF53474">
    <property type="entry name" value="alpha/beta-Hydrolases"/>
    <property type="match status" value="1"/>
</dbReference>
<organism evidence="5 6">
    <name type="scientific">Nocardia stercoris</name>
    <dbReference type="NCBI Taxonomy" id="2483361"/>
    <lineage>
        <taxon>Bacteria</taxon>
        <taxon>Bacillati</taxon>
        <taxon>Actinomycetota</taxon>
        <taxon>Actinomycetes</taxon>
        <taxon>Mycobacteriales</taxon>
        <taxon>Nocardiaceae</taxon>
        <taxon>Nocardia</taxon>
    </lineage>
</organism>
<dbReference type="GO" id="GO:0016042">
    <property type="term" value="P:lipid catabolic process"/>
    <property type="evidence" value="ECO:0007669"/>
    <property type="project" value="UniProtKB-KW"/>
</dbReference>
<dbReference type="Proteomes" id="UP000279275">
    <property type="component" value="Unassembled WGS sequence"/>
</dbReference>
<keyword evidence="3" id="KW-0443">Lipid metabolism</keyword>
<dbReference type="Gene3D" id="3.40.50.1820">
    <property type="entry name" value="alpha/beta hydrolase"/>
    <property type="match status" value="1"/>
</dbReference>
<sequence length="364" mass="38049">MSCQLGTAAAEPDSPLAGPAGAQTDSSPTAVPVGVTTLHLVDPNRADARAPQTRRELAVTIHYPAADAASYPLADGSRPWLPVAGHPSRSYLGAPVDTSSGRLPVVLYQPGAGAAAYEGTTMVESLAARGYVVVSMDDTHDALFGTDFPDGHYVPVDPNAELSADTLAISSAARAGDISFVLDQLSALTRGVDPDVDHGVLPAGLDAAMDLNEVGMFGHNLGGAMALYADSRVRAGVDLDGALPPTALDPGLVADPNRPMLFVLGGGTNPALGHDTLQKMTGDRPGWTRELVLDSAVHQSFDDIKYNPDWYQVIEAGGWGALNPDRGHAVINAYVAAMFDHFLRGRHEPLLDAPSAEYPEITFG</sequence>
<evidence type="ECO:0000256" key="4">
    <source>
        <dbReference type="SAM" id="MobiDB-lite"/>
    </source>
</evidence>
<evidence type="ECO:0000256" key="1">
    <source>
        <dbReference type="ARBA" id="ARBA00022801"/>
    </source>
</evidence>
<dbReference type="PANTHER" id="PTHR10272:SF0">
    <property type="entry name" value="PLATELET-ACTIVATING FACTOR ACETYLHYDROLASE"/>
    <property type="match status" value="1"/>
</dbReference>
<evidence type="ECO:0000313" key="6">
    <source>
        <dbReference type="Proteomes" id="UP000279275"/>
    </source>
</evidence>
<keyword evidence="6" id="KW-1185">Reference proteome</keyword>
<keyword evidence="2" id="KW-0442">Lipid degradation</keyword>
<proteinExistence type="predicted"/>
<accession>A0A3M2L9B4</accession>